<organism evidence="10 11">
    <name type="scientific">Bulleidia extructa W1219</name>
    <dbReference type="NCBI Taxonomy" id="679192"/>
    <lineage>
        <taxon>Bacteria</taxon>
        <taxon>Bacillati</taxon>
        <taxon>Bacillota</taxon>
        <taxon>Erysipelotrichia</taxon>
        <taxon>Erysipelotrichales</taxon>
        <taxon>Erysipelotrichaceae</taxon>
        <taxon>Bulleidia</taxon>
    </lineage>
</organism>
<keyword evidence="5" id="KW-0804">Transcription</keyword>
<dbReference type="Gene3D" id="1.10.10.10">
    <property type="entry name" value="Winged helix-like DNA-binding domain superfamily/Winged helix DNA-binding domain"/>
    <property type="match status" value="1"/>
</dbReference>
<dbReference type="GO" id="GO:0000976">
    <property type="term" value="F:transcription cis-regulatory region binding"/>
    <property type="evidence" value="ECO:0007669"/>
    <property type="project" value="TreeGrafter"/>
</dbReference>
<dbReference type="InterPro" id="IPR039420">
    <property type="entry name" value="WalR-like"/>
</dbReference>
<dbReference type="PANTHER" id="PTHR48111">
    <property type="entry name" value="REGULATOR OF RPOS"/>
    <property type="match status" value="1"/>
</dbReference>
<dbReference type="EMBL" id="ADFR01000002">
    <property type="protein sequence ID" value="EFC06370.1"/>
    <property type="molecule type" value="Genomic_DNA"/>
</dbReference>
<dbReference type="Proteomes" id="UP000005017">
    <property type="component" value="Unassembled WGS sequence"/>
</dbReference>
<dbReference type="PROSITE" id="PS50110">
    <property type="entry name" value="RESPONSE_REGULATORY"/>
    <property type="match status" value="1"/>
</dbReference>
<dbReference type="Gene3D" id="3.40.50.2300">
    <property type="match status" value="1"/>
</dbReference>
<dbReference type="CDD" id="cd00383">
    <property type="entry name" value="trans_reg_C"/>
    <property type="match status" value="1"/>
</dbReference>
<keyword evidence="4 7" id="KW-0238">DNA-binding</keyword>
<evidence type="ECO:0000259" key="9">
    <source>
        <dbReference type="PROSITE" id="PS51755"/>
    </source>
</evidence>
<dbReference type="SUPFAM" id="SSF52172">
    <property type="entry name" value="CheY-like"/>
    <property type="match status" value="1"/>
</dbReference>
<reference evidence="11" key="1">
    <citation type="submission" date="2009-12" db="EMBL/GenBank/DDBJ databases">
        <title>Sequence of Clostridiales genomosp. BVAB3 str. UPII9-5.</title>
        <authorList>
            <person name="Madupu R."/>
            <person name="Durkin A.S."/>
            <person name="Torralba M."/>
            <person name="Methe B."/>
            <person name="Sutton G.G."/>
            <person name="Strausberg R.L."/>
            <person name="Nelson K.E."/>
        </authorList>
    </citation>
    <scope>NUCLEOTIDE SEQUENCE [LARGE SCALE GENOMIC DNA]</scope>
    <source>
        <strain evidence="11">W1219</strain>
    </source>
</reference>
<dbReference type="InterPro" id="IPR001789">
    <property type="entry name" value="Sig_transdc_resp-reg_receiver"/>
</dbReference>
<dbReference type="InterPro" id="IPR036388">
    <property type="entry name" value="WH-like_DNA-bd_sf"/>
</dbReference>
<gene>
    <name evidence="10" type="ORF">HMPREF9013_1078</name>
</gene>
<dbReference type="Pfam" id="PF00486">
    <property type="entry name" value="Trans_reg_C"/>
    <property type="match status" value="1"/>
</dbReference>
<evidence type="ECO:0000256" key="3">
    <source>
        <dbReference type="ARBA" id="ARBA00023015"/>
    </source>
</evidence>
<dbReference type="InterPro" id="IPR011006">
    <property type="entry name" value="CheY-like_superfamily"/>
</dbReference>
<dbReference type="SMART" id="SM00448">
    <property type="entry name" value="REC"/>
    <property type="match status" value="1"/>
</dbReference>
<dbReference type="GO" id="GO:0000156">
    <property type="term" value="F:phosphorelay response regulator activity"/>
    <property type="evidence" value="ECO:0007669"/>
    <property type="project" value="TreeGrafter"/>
</dbReference>
<feature type="domain" description="OmpR/PhoB-type" evidence="9">
    <location>
        <begin position="134"/>
        <end position="229"/>
    </location>
</feature>
<evidence type="ECO:0000256" key="6">
    <source>
        <dbReference type="PROSITE-ProRule" id="PRU00169"/>
    </source>
</evidence>
<feature type="modified residue" description="4-aspartylphosphate" evidence="6">
    <location>
        <position position="62"/>
    </location>
</feature>
<dbReference type="AlphaFoldDB" id="D2MMU4"/>
<proteinExistence type="predicted"/>
<evidence type="ECO:0000313" key="11">
    <source>
        <dbReference type="Proteomes" id="UP000005017"/>
    </source>
</evidence>
<dbReference type="Pfam" id="PF00072">
    <property type="entry name" value="Response_reg"/>
    <property type="match status" value="1"/>
</dbReference>
<name>D2MMU4_9FIRM</name>
<feature type="DNA-binding region" description="OmpR/PhoB-type" evidence="7">
    <location>
        <begin position="134"/>
        <end position="229"/>
    </location>
</feature>
<evidence type="ECO:0000256" key="5">
    <source>
        <dbReference type="ARBA" id="ARBA00023163"/>
    </source>
</evidence>
<dbReference type="PANTHER" id="PTHR48111:SF1">
    <property type="entry name" value="TWO-COMPONENT RESPONSE REGULATOR ORR33"/>
    <property type="match status" value="1"/>
</dbReference>
<accession>D2MMU4</accession>
<keyword evidence="1 6" id="KW-0597">Phosphoprotein</keyword>
<sequence>MKPRKDELIVAKILFLEDEKMIREVLSEYMIVAGHEVIPCERGDDALALVEEGKDFDLAVLDIRVPGASGLEVLQAIKAKMKEEVGTIMLTAYDDINTQLEAFHFLADDYITKPASPIILIKRMEAVLRRTRKKPSSLMGHGLIVDEEEFRAYYNQKNLKLTVSEFLLLKTLRDSPGRVFSRDQLIDQIFAEEYIANDRIIDAHVKNLRKKLPFDYIETVIGLGYRWRKEDEIGQ</sequence>
<keyword evidence="2" id="KW-0902">Two-component regulatory system</keyword>
<feature type="domain" description="Response regulatory" evidence="8">
    <location>
        <begin position="12"/>
        <end position="128"/>
    </location>
</feature>
<evidence type="ECO:0000256" key="4">
    <source>
        <dbReference type="ARBA" id="ARBA00023125"/>
    </source>
</evidence>
<keyword evidence="3" id="KW-0805">Transcription regulation</keyword>
<evidence type="ECO:0000256" key="1">
    <source>
        <dbReference type="ARBA" id="ARBA00022553"/>
    </source>
</evidence>
<dbReference type="SMART" id="SM00862">
    <property type="entry name" value="Trans_reg_C"/>
    <property type="match status" value="1"/>
</dbReference>
<dbReference type="PROSITE" id="PS51755">
    <property type="entry name" value="OMPR_PHOB"/>
    <property type="match status" value="1"/>
</dbReference>
<evidence type="ECO:0000259" key="8">
    <source>
        <dbReference type="PROSITE" id="PS50110"/>
    </source>
</evidence>
<dbReference type="CDD" id="cd17574">
    <property type="entry name" value="REC_OmpR"/>
    <property type="match status" value="1"/>
</dbReference>
<dbReference type="eggNOG" id="COG0745">
    <property type="taxonomic scope" value="Bacteria"/>
</dbReference>
<evidence type="ECO:0000313" key="10">
    <source>
        <dbReference type="EMBL" id="EFC06370.1"/>
    </source>
</evidence>
<evidence type="ECO:0000256" key="7">
    <source>
        <dbReference type="PROSITE-ProRule" id="PRU01091"/>
    </source>
</evidence>
<dbReference type="GO" id="GO:0032993">
    <property type="term" value="C:protein-DNA complex"/>
    <property type="evidence" value="ECO:0007669"/>
    <property type="project" value="TreeGrafter"/>
</dbReference>
<keyword evidence="11" id="KW-1185">Reference proteome</keyword>
<dbReference type="InterPro" id="IPR001867">
    <property type="entry name" value="OmpR/PhoB-type_DNA-bd"/>
</dbReference>
<protein>
    <submittedName>
        <fullName evidence="10">Response regulator receiver domain protein</fullName>
    </submittedName>
</protein>
<dbReference type="GO" id="GO:0005829">
    <property type="term" value="C:cytosol"/>
    <property type="evidence" value="ECO:0007669"/>
    <property type="project" value="TreeGrafter"/>
</dbReference>
<comment type="caution">
    <text evidence="10">The sequence shown here is derived from an EMBL/GenBank/DDBJ whole genome shotgun (WGS) entry which is preliminary data.</text>
</comment>
<evidence type="ECO:0000256" key="2">
    <source>
        <dbReference type="ARBA" id="ARBA00023012"/>
    </source>
</evidence>
<dbReference type="GO" id="GO:0006355">
    <property type="term" value="P:regulation of DNA-templated transcription"/>
    <property type="evidence" value="ECO:0007669"/>
    <property type="project" value="InterPro"/>
</dbReference>
<dbReference type="STRING" id="679192.HMPREF9013_1078"/>